<dbReference type="InterPro" id="IPR036388">
    <property type="entry name" value="WH-like_DNA-bd_sf"/>
</dbReference>
<protein>
    <submittedName>
        <fullName evidence="5">BlaI/MecI/CopY family transcriptional regulator</fullName>
    </submittedName>
</protein>
<dbReference type="Pfam" id="PF03965">
    <property type="entry name" value="Penicillinase_R"/>
    <property type="match status" value="1"/>
</dbReference>
<dbReference type="InterPro" id="IPR036390">
    <property type="entry name" value="WH_DNA-bd_sf"/>
</dbReference>
<reference evidence="5 6" key="1">
    <citation type="submission" date="2019-07" db="EMBL/GenBank/DDBJ databases">
        <title>Full genome sequence of Humibacter sp. WJ7-1.</title>
        <authorList>
            <person name="Im W.-T."/>
        </authorList>
    </citation>
    <scope>NUCLEOTIDE SEQUENCE [LARGE SCALE GENOMIC DNA]</scope>
    <source>
        <strain evidence="5 6">WJ7-1</strain>
    </source>
</reference>
<keyword evidence="6" id="KW-1185">Reference proteome</keyword>
<evidence type="ECO:0000256" key="2">
    <source>
        <dbReference type="ARBA" id="ARBA00023015"/>
    </source>
</evidence>
<dbReference type="SUPFAM" id="SSF46785">
    <property type="entry name" value="Winged helix' DNA-binding domain"/>
    <property type="match status" value="1"/>
</dbReference>
<dbReference type="AlphaFoldDB" id="A0A5B8M0L7"/>
<dbReference type="EMBL" id="CP042305">
    <property type="protein sequence ID" value="QDZ13796.1"/>
    <property type="molecule type" value="Genomic_DNA"/>
</dbReference>
<dbReference type="InterPro" id="IPR005650">
    <property type="entry name" value="BlaI_family"/>
</dbReference>
<dbReference type="GO" id="GO:0045892">
    <property type="term" value="P:negative regulation of DNA-templated transcription"/>
    <property type="evidence" value="ECO:0007669"/>
    <property type="project" value="InterPro"/>
</dbReference>
<dbReference type="GO" id="GO:0003677">
    <property type="term" value="F:DNA binding"/>
    <property type="evidence" value="ECO:0007669"/>
    <property type="project" value="UniProtKB-KW"/>
</dbReference>
<gene>
    <name evidence="5" type="ORF">FPZ11_02410</name>
</gene>
<proteinExistence type="inferred from homology"/>
<keyword evidence="3" id="KW-0238">DNA-binding</keyword>
<dbReference type="KEGG" id="huw:FPZ11_02410"/>
<comment type="similarity">
    <text evidence="1">Belongs to the BlaI transcriptional regulatory family.</text>
</comment>
<evidence type="ECO:0000256" key="4">
    <source>
        <dbReference type="ARBA" id="ARBA00023163"/>
    </source>
</evidence>
<evidence type="ECO:0000256" key="1">
    <source>
        <dbReference type="ARBA" id="ARBA00011046"/>
    </source>
</evidence>
<dbReference type="Proteomes" id="UP000320216">
    <property type="component" value="Chromosome"/>
</dbReference>
<sequence>MASRTVVKLGDLERAVMDVVWDSPTPIAATDLREALNASGAHDKDLAITTVMTVLTRLEAKGFVVRDRDARPHLYRSAMSREDHVAELMHEVLGSAADRDAVLARFVGQVTPHDAERLRKLLEA</sequence>
<dbReference type="Gene3D" id="6.10.140.850">
    <property type="match status" value="1"/>
</dbReference>
<dbReference type="Gene3D" id="1.10.10.10">
    <property type="entry name" value="Winged helix-like DNA-binding domain superfamily/Winged helix DNA-binding domain"/>
    <property type="match status" value="1"/>
</dbReference>
<name>A0A5B8M0L7_9MICO</name>
<keyword evidence="4" id="KW-0804">Transcription</keyword>
<keyword evidence="2" id="KW-0805">Transcription regulation</keyword>
<evidence type="ECO:0000313" key="6">
    <source>
        <dbReference type="Proteomes" id="UP000320216"/>
    </source>
</evidence>
<accession>A0A5B8M0L7</accession>
<evidence type="ECO:0000313" key="5">
    <source>
        <dbReference type="EMBL" id="QDZ13796.1"/>
    </source>
</evidence>
<dbReference type="OrthoDB" id="9813987at2"/>
<organism evidence="5 6">
    <name type="scientific">Humibacter ginsenosidimutans</name>
    <dbReference type="NCBI Taxonomy" id="2599293"/>
    <lineage>
        <taxon>Bacteria</taxon>
        <taxon>Bacillati</taxon>
        <taxon>Actinomycetota</taxon>
        <taxon>Actinomycetes</taxon>
        <taxon>Micrococcales</taxon>
        <taxon>Microbacteriaceae</taxon>
        <taxon>Humibacter</taxon>
    </lineage>
</organism>
<evidence type="ECO:0000256" key="3">
    <source>
        <dbReference type="ARBA" id="ARBA00023125"/>
    </source>
</evidence>